<proteinExistence type="predicted"/>
<dbReference type="Proteomes" id="UP000053675">
    <property type="component" value="Unassembled WGS sequence"/>
</dbReference>
<dbReference type="PANTHER" id="PTHR47739">
    <property type="entry name" value="TRNA1(VAL) (ADENINE(37)-N6)-METHYLTRANSFERASE"/>
    <property type="match status" value="1"/>
</dbReference>
<dbReference type="eggNOG" id="COG4123">
    <property type="taxonomic scope" value="Bacteria"/>
</dbReference>
<dbReference type="Pfam" id="PF05175">
    <property type="entry name" value="MTS"/>
    <property type="match status" value="1"/>
</dbReference>
<dbReference type="GO" id="GO:0008757">
    <property type="term" value="F:S-adenosylmethionine-dependent methyltransferase activity"/>
    <property type="evidence" value="ECO:0007669"/>
    <property type="project" value="UniProtKB-ARBA"/>
</dbReference>
<evidence type="ECO:0000259" key="3">
    <source>
        <dbReference type="Pfam" id="PF05175"/>
    </source>
</evidence>
<dbReference type="PANTHER" id="PTHR47739:SF1">
    <property type="entry name" value="TRNA1(VAL) (ADENINE(37)-N6)-METHYLTRANSFERASE"/>
    <property type="match status" value="1"/>
</dbReference>
<keyword evidence="4" id="KW-0808">Transferase</keyword>
<gene>
    <name evidence="4" type="ORF">EL18_01833</name>
</gene>
<dbReference type="GO" id="GO:0008170">
    <property type="term" value="F:N-methyltransferase activity"/>
    <property type="evidence" value="ECO:0007669"/>
    <property type="project" value="UniProtKB-ARBA"/>
</dbReference>
<protein>
    <submittedName>
        <fullName evidence="4">Methyltransferase small</fullName>
    </submittedName>
</protein>
<feature type="domain" description="Methyltransferase small" evidence="3">
    <location>
        <begin position="37"/>
        <end position="142"/>
    </location>
</feature>
<dbReference type="GO" id="GO:0032259">
    <property type="term" value="P:methylation"/>
    <property type="evidence" value="ECO:0007669"/>
    <property type="project" value="UniProtKB-KW"/>
</dbReference>
<keyword evidence="5" id="KW-1185">Reference proteome</keyword>
<dbReference type="CDD" id="cd02440">
    <property type="entry name" value="AdoMet_MTases"/>
    <property type="match status" value="1"/>
</dbReference>
<dbReference type="RefSeq" id="WP_036482047.1">
    <property type="nucleotide sequence ID" value="NZ_JMQM01000001.1"/>
</dbReference>
<comment type="caution">
    <text evidence="4">The sequence shown here is derived from an EMBL/GenBank/DDBJ whole genome shotgun (WGS) entry which is preliminary data.</text>
</comment>
<dbReference type="Gene3D" id="3.40.50.150">
    <property type="entry name" value="Vaccinia Virus protein VP39"/>
    <property type="match status" value="1"/>
</dbReference>
<dbReference type="InterPro" id="IPR050210">
    <property type="entry name" value="tRNA_Adenine-N(6)_MTase"/>
</dbReference>
<dbReference type="SUPFAM" id="SSF53335">
    <property type="entry name" value="S-adenosyl-L-methionine-dependent methyltransferases"/>
    <property type="match status" value="1"/>
</dbReference>
<dbReference type="PROSITE" id="PS00092">
    <property type="entry name" value="N6_MTASE"/>
    <property type="match status" value="1"/>
</dbReference>
<evidence type="ECO:0000256" key="2">
    <source>
        <dbReference type="ARBA" id="ARBA00022691"/>
    </source>
</evidence>
<keyword evidence="1 4" id="KW-0489">Methyltransferase</keyword>
<name>A0A084UCV7_9HYPH</name>
<sequence length="260" mass="28040">MSRSDFPAVTQDAFHRGKFHLIQPAAKAHRAGVDAMLLAAAAPDGFDGAVADLGAGAGAAGLAVLSRCAEARAALVERDALMAECARRTLQLPGNEAFRDRVEVIEADVMASGRIRLEQGLEDNRFDLVIMNPPFNHGHDRATPHETRRLAHVMVEGMFEAWVRTAAAISRSDGMIVVIARPESLSDILAALDRRFGCADILPVHPREAAAAIRVIIRARKGARGPLSILPPLVLHGAEREFTTRANRLINGEVALFADR</sequence>
<dbReference type="OrthoDB" id="5489421at2"/>
<dbReference type="STRING" id="472175.EL18_01833"/>
<keyword evidence="2" id="KW-0949">S-adenosyl-L-methionine</keyword>
<dbReference type="PATRIC" id="fig|472175.3.peg.1841"/>
<organism evidence="4 5">
    <name type="scientific">Nitratireductor basaltis</name>
    <dbReference type="NCBI Taxonomy" id="472175"/>
    <lineage>
        <taxon>Bacteria</taxon>
        <taxon>Pseudomonadati</taxon>
        <taxon>Pseudomonadota</taxon>
        <taxon>Alphaproteobacteria</taxon>
        <taxon>Hyphomicrobiales</taxon>
        <taxon>Phyllobacteriaceae</taxon>
        <taxon>Nitratireductor</taxon>
    </lineage>
</organism>
<accession>A0A084UCV7</accession>
<evidence type="ECO:0000313" key="5">
    <source>
        <dbReference type="Proteomes" id="UP000053675"/>
    </source>
</evidence>
<evidence type="ECO:0000313" key="4">
    <source>
        <dbReference type="EMBL" id="KFB10793.1"/>
    </source>
</evidence>
<evidence type="ECO:0000256" key="1">
    <source>
        <dbReference type="ARBA" id="ARBA00022603"/>
    </source>
</evidence>
<dbReference type="EMBL" id="JMQM01000001">
    <property type="protein sequence ID" value="KFB10793.1"/>
    <property type="molecule type" value="Genomic_DNA"/>
</dbReference>
<dbReference type="AlphaFoldDB" id="A0A084UCV7"/>
<dbReference type="InterPro" id="IPR029063">
    <property type="entry name" value="SAM-dependent_MTases_sf"/>
</dbReference>
<dbReference type="GO" id="GO:0003676">
    <property type="term" value="F:nucleic acid binding"/>
    <property type="evidence" value="ECO:0007669"/>
    <property type="project" value="InterPro"/>
</dbReference>
<dbReference type="InterPro" id="IPR002052">
    <property type="entry name" value="DNA_methylase_N6_adenine_CS"/>
</dbReference>
<reference evidence="4 5" key="1">
    <citation type="submission" date="2014-05" db="EMBL/GenBank/DDBJ databases">
        <title>Draft Genome Sequence of Nitratireductor basaltis Strain UMTGB225, A Marine Bacterium Isolated from Green Barrel Tunicate.</title>
        <authorList>
            <person name="Gan H.Y."/>
        </authorList>
    </citation>
    <scope>NUCLEOTIDE SEQUENCE [LARGE SCALE GENOMIC DNA]</scope>
    <source>
        <strain evidence="4 5">UMTGB225</strain>
    </source>
</reference>
<dbReference type="InterPro" id="IPR007848">
    <property type="entry name" value="Small_mtfrase_dom"/>
</dbReference>